<dbReference type="PANTHER" id="PTHR33939">
    <property type="entry name" value="PROTEIN CBG22215"/>
    <property type="match status" value="1"/>
</dbReference>
<sequence length="310" mass="35666">MRRLGFSYKSMPKIPVLLDDVSFVAQRAFYFRRLTELRESGAFIYFHDETWLNAGQEKRSIWIDEKGEGRLRKHDGKGKRIAISAMIGVQGFVEPFDVRTCDSDHAMNSDHFHKWIRDAAGRLRINHGAGSIIATIIDNATWHNVLCDDAKPPKRAWRKDQLQQWLDNHRIQWVPRLSKAELLQLAFENVPPKRYVSNAIARAFDVEVLRLPIKYCVLNPIELAWAQLKSYVRKANINFRLSDVENLALELIAAIDKDLAQSFNEHAKKAEEIFKTADAFAEDSIEPQLIHTDDENDFALHDPDATDSSE</sequence>
<protein>
    <recommendedName>
        <fullName evidence="3">Tc1-like transposase DDE domain-containing protein</fullName>
    </recommendedName>
</protein>
<dbReference type="PANTHER" id="PTHR33939:SF1">
    <property type="entry name" value="DUF4371 DOMAIN-CONTAINING PROTEIN"/>
    <property type="match status" value="1"/>
</dbReference>
<evidence type="ECO:0000313" key="1">
    <source>
        <dbReference type="EMBL" id="CAF4473240.1"/>
    </source>
</evidence>
<dbReference type="AlphaFoldDB" id="A0A8S2X3W4"/>
<name>A0A8S2X3W4_9BILA</name>
<accession>A0A8S2X3W4</accession>
<dbReference type="EMBL" id="CAJOBC010101365">
    <property type="protein sequence ID" value="CAF4473240.1"/>
    <property type="molecule type" value="Genomic_DNA"/>
</dbReference>
<dbReference type="GO" id="GO:0003676">
    <property type="term" value="F:nucleic acid binding"/>
    <property type="evidence" value="ECO:0007669"/>
    <property type="project" value="InterPro"/>
</dbReference>
<reference evidence="1" key="1">
    <citation type="submission" date="2021-02" db="EMBL/GenBank/DDBJ databases">
        <authorList>
            <person name="Nowell W R."/>
        </authorList>
    </citation>
    <scope>NUCLEOTIDE SEQUENCE</scope>
</reference>
<dbReference type="InterPro" id="IPR036397">
    <property type="entry name" value="RNaseH_sf"/>
</dbReference>
<dbReference type="Proteomes" id="UP000681722">
    <property type="component" value="Unassembled WGS sequence"/>
</dbReference>
<gene>
    <name evidence="1" type="ORF">SRO942_LOCUS43407</name>
</gene>
<evidence type="ECO:0000313" key="2">
    <source>
        <dbReference type="Proteomes" id="UP000681722"/>
    </source>
</evidence>
<dbReference type="OrthoDB" id="10048767at2759"/>
<comment type="caution">
    <text evidence="1">The sequence shown here is derived from an EMBL/GenBank/DDBJ whole genome shotgun (WGS) entry which is preliminary data.</text>
</comment>
<organism evidence="1 2">
    <name type="scientific">Didymodactylos carnosus</name>
    <dbReference type="NCBI Taxonomy" id="1234261"/>
    <lineage>
        <taxon>Eukaryota</taxon>
        <taxon>Metazoa</taxon>
        <taxon>Spiralia</taxon>
        <taxon>Gnathifera</taxon>
        <taxon>Rotifera</taxon>
        <taxon>Eurotatoria</taxon>
        <taxon>Bdelloidea</taxon>
        <taxon>Philodinida</taxon>
        <taxon>Philodinidae</taxon>
        <taxon>Didymodactylos</taxon>
    </lineage>
</organism>
<proteinExistence type="predicted"/>
<dbReference type="Gene3D" id="3.30.420.10">
    <property type="entry name" value="Ribonuclease H-like superfamily/Ribonuclease H"/>
    <property type="match status" value="1"/>
</dbReference>
<evidence type="ECO:0008006" key="3">
    <source>
        <dbReference type="Google" id="ProtNLM"/>
    </source>
</evidence>